<dbReference type="Proteomes" id="UP000178912">
    <property type="component" value="Unassembled WGS sequence"/>
</dbReference>
<evidence type="ECO:0000313" key="5">
    <source>
        <dbReference type="EMBL" id="CZT04491.1"/>
    </source>
</evidence>
<reference evidence="6" key="1">
    <citation type="submission" date="2016-03" db="EMBL/GenBank/DDBJ databases">
        <authorList>
            <person name="Guldener U."/>
        </authorList>
    </citation>
    <scope>NUCLEOTIDE SEQUENCE [LARGE SCALE GENOMIC DNA]</scope>
    <source>
        <strain evidence="6">04CH-RAC-A.6.1</strain>
    </source>
</reference>
<protein>
    <submittedName>
        <fullName evidence="5">Related to putative snare protein syn</fullName>
    </submittedName>
</protein>
<keyword evidence="3" id="KW-1133">Transmembrane helix</keyword>
<dbReference type="SUPFAM" id="SSF47661">
    <property type="entry name" value="t-snare proteins"/>
    <property type="match status" value="1"/>
</dbReference>
<dbReference type="PANTHER" id="PTHR19957:SF380">
    <property type="entry name" value="SYNTAXIN FAMILY PROTEIN"/>
    <property type="match status" value="1"/>
</dbReference>
<accession>A0A1E1L1W6</accession>
<keyword evidence="3" id="KW-0812">Transmembrane</keyword>
<feature type="domain" description="T-SNARE coiled-coil homology" evidence="4">
    <location>
        <begin position="258"/>
        <end position="320"/>
    </location>
</feature>
<feature type="transmembrane region" description="Helical" evidence="3">
    <location>
        <begin position="330"/>
        <end position="352"/>
    </location>
</feature>
<dbReference type="GO" id="GO:0048278">
    <property type="term" value="P:vesicle docking"/>
    <property type="evidence" value="ECO:0007669"/>
    <property type="project" value="TreeGrafter"/>
</dbReference>
<dbReference type="GO" id="GO:0005886">
    <property type="term" value="C:plasma membrane"/>
    <property type="evidence" value="ECO:0007669"/>
    <property type="project" value="TreeGrafter"/>
</dbReference>
<keyword evidence="6" id="KW-1185">Reference proteome</keyword>
<dbReference type="GO" id="GO:0000149">
    <property type="term" value="F:SNARE binding"/>
    <property type="evidence" value="ECO:0007669"/>
    <property type="project" value="TreeGrafter"/>
</dbReference>
<dbReference type="GO" id="GO:0006906">
    <property type="term" value="P:vesicle fusion"/>
    <property type="evidence" value="ECO:0007669"/>
    <property type="project" value="TreeGrafter"/>
</dbReference>
<dbReference type="PANTHER" id="PTHR19957">
    <property type="entry name" value="SYNTAXIN"/>
    <property type="match status" value="1"/>
</dbReference>
<gene>
    <name evidence="5" type="ORF">RAG0_10924</name>
</gene>
<dbReference type="InterPro" id="IPR045242">
    <property type="entry name" value="Syntaxin"/>
</dbReference>
<evidence type="ECO:0000259" key="4">
    <source>
        <dbReference type="PROSITE" id="PS50192"/>
    </source>
</evidence>
<evidence type="ECO:0000256" key="1">
    <source>
        <dbReference type="ARBA" id="ARBA00009063"/>
    </source>
</evidence>
<dbReference type="InterPro" id="IPR000727">
    <property type="entry name" value="T_SNARE_dom"/>
</dbReference>
<evidence type="ECO:0000256" key="2">
    <source>
        <dbReference type="SAM" id="Coils"/>
    </source>
</evidence>
<dbReference type="AlphaFoldDB" id="A0A1E1L1W6"/>
<organism evidence="5 6">
    <name type="scientific">Rhynchosporium agropyri</name>
    <dbReference type="NCBI Taxonomy" id="914238"/>
    <lineage>
        <taxon>Eukaryota</taxon>
        <taxon>Fungi</taxon>
        <taxon>Dikarya</taxon>
        <taxon>Ascomycota</taxon>
        <taxon>Pezizomycotina</taxon>
        <taxon>Leotiomycetes</taxon>
        <taxon>Helotiales</taxon>
        <taxon>Ploettnerulaceae</taxon>
        <taxon>Rhynchosporium</taxon>
    </lineage>
</organism>
<keyword evidence="3" id="KW-0472">Membrane</keyword>
<dbReference type="GO" id="GO:0005484">
    <property type="term" value="F:SNAP receptor activity"/>
    <property type="evidence" value="ECO:0007669"/>
    <property type="project" value="TreeGrafter"/>
</dbReference>
<feature type="coiled-coil region" evidence="2">
    <location>
        <begin position="134"/>
        <end position="161"/>
    </location>
</feature>
<dbReference type="Pfam" id="PF05739">
    <property type="entry name" value="SNARE"/>
    <property type="match status" value="1"/>
</dbReference>
<dbReference type="GO" id="GO:0012505">
    <property type="term" value="C:endomembrane system"/>
    <property type="evidence" value="ECO:0007669"/>
    <property type="project" value="TreeGrafter"/>
</dbReference>
<dbReference type="EMBL" id="FJUX01000069">
    <property type="protein sequence ID" value="CZT04491.1"/>
    <property type="molecule type" value="Genomic_DNA"/>
</dbReference>
<dbReference type="CDD" id="cd15849">
    <property type="entry name" value="SNARE_Sso1"/>
    <property type="match status" value="1"/>
</dbReference>
<dbReference type="PROSITE" id="PS50192">
    <property type="entry name" value="T_SNARE"/>
    <property type="match status" value="1"/>
</dbReference>
<dbReference type="Gene3D" id="1.20.58.70">
    <property type="match status" value="1"/>
</dbReference>
<keyword evidence="2" id="KW-0175">Coiled coil</keyword>
<dbReference type="GO" id="GO:0006886">
    <property type="term" value="P:intracellular protein transport"/>
    <property type="evidence" value="ECO:0007669"/>
    <property type="project" value="TreeGrafter"/>
</dbReference>
<dbReference type="InterPro" id="IPR010989">
    <property type="entry name" value="SNARE"/>
</dbReference>
<evidence type="ECO:0000256" key="3">
    <source>
        <dbReference type="SAM" id="Phobius"/>
    </source>
</evidence>
<evidence type="ECO:0000313" key="6">
    <source>
        <dbReference type="Proteomes" id="UP000178912"/>
    </source>
</evidence>
<dbReference type="GO" id="GO:0031201">
    <property type="term" value="C:SNARE complex"/>
    <property type="evidence" value="ECO:0007669"/>
    <property type="project" value="TreeGrafter"/>
</dbReference>
<comment type="similarity">
    <text evidence="1">Belongs to the syntaxin family.</text>
</comment>
<sequence length="427" mass="47760">MSQYGLVILSTSKPPTWSHNEISESLDDVAHPTIYGAKATNPYDQRGGQSQQYQQPAYGVAQSPKYGGQQYGAPAMGRDDYADQNVEMTPLAQNGQQFGRQADPNEILNACLEIDRGIKEMDQAMQALVQGPQAAVLRDQTKEATAELERYTTEIMSLYRNLTGKMKSIKQKPESGSPKNAPQVGRCDRALKQNYQKYQQMESQFTRKLNEQAARQYRIVRPDATEQEVQAAIQDPNSQQFAQALMQSDRRGQSQSVKSAVQDRHQAIEKIAQQMIELAEMFEDMDRLVVQQEAAVVNIEQKGEEVVENMDKGNEQIGTAIVSARNTRKWKWWCLGICVLIIIVIVVVILIYKFVIQNNNTGGANKTAATAKRFILSETIPLEKLRTSADRVIAGQPWSNDAVVAGKPYTPSDAVIPTLKKFRRFAA</sequence>
<dbReference type="GO" id="GO:0006887">
    <property type="term" value="P:exocytosis"/>
    <property type="evidence" value="ECO:0007669"/>
    <property type="project" value="TreeGrafter"/>
</dbReference>
<proteinExistence type="inferred from homology"/>
<dbReference type="OrthoDB" id="10255013at2759"/>
<name>A0A1E1L1W6_9HELO</name>